<dbReference type="Gene3D" id="2.40.40.10">
    <property type="entry name" value="RlpA-like domain"/>
    <property type="match status" value="2"/>
</dbReference>
<dbReference type="Proteomes" id="UP001459277">
    <property type="component" value="Unassembled WGS sequence"/>
</dbReference>
<gene>
    <name evidence="6" type="ORF">SO802_000469</name>
</gene>
<keyword evidence="7" id="KW-1185">Reference proteome</keyword>
<feature type="signal peptide" evidence="4">
    <location>
        <begin position="1"/>
        <end position="21"/>
    </location>
</feature>
<feature type="domain" description="Expansin-like EG45" evidence="5">
    <location>
        <begin position="24"/>
        <end position="113"/>
    </location>
</feature>
<dbReference type="SMART" id="SM00837">
    <property type="entry name" value="DPBB_1"/>
    <property type="match status" value="2"/>
</dbReference>
<feature type="domain" description="Expansin-like EG45" evidence="5">
    <location>
        <begin position="124"/>
        <end position="228"/>
    </location>
</feature>
<keyword evidence="3 4" id="KW-0732">Signal</keyword>
<dbReference type="AlphaFoldDB" id="A0AAW2DVN5"/>
<protein>
    <recommendedName>
        <fullName evidence="5">Expansin-like EG45 domain-containing protein</fullName>
    </recommendedName>
</protein>
<organism evidence="6 7">
    <name type="scientific">Lithocarpus litseifolius</name>
    <dbReference type="NCBI Taxonomy" id="425828"/>
    <lineage>
        <taxon>Eukaryota</taxon>
        <taxon>Viridiplantae</taxon>
        <taxon>Streptophyta</taxon>
        <taxon>Embryophyta</taxon>
        <taxon>Tracheophyta</taxon>
        <taxon>Spermatophyta</taxon>
        <taxon>Magnoliopsida</taxon>
        <taxon>eudicotyledons</taxon>
        <taxon>Gunneridae</taxon>
        <taxon>Pentapetalae</taxon>
        <taxon>rosids</taxon>
        <taxon>fabids</taxon>
        <taxon>Fagales</taxon>
        <taxon>Fagaceae</taxon>
        <taxon>Lithocarpus</taxon>
    </lineage>
</organism>
<reference evidence="6 7" key="1">
    <citation type="submission" date="2024-01" db="EMBL/GenBank/DDBJ databases">
        <title>A telomere-to-telomere, gap-free genome of sweet tea (Lithocarpus litseifolius).</title>
        <authorList>
            <person name="Zhou J."/>
        </authorList>
    </citation>
    <scope>NUCLEOTIDE SEQUENCE [LARGE SCALE GENOMIC DNA]</scope>
    <source>
        <strain evidence="6">Zhou-2022a</strain>
        <tissue evidence="6">Leaf</tissue>
    </source>
</reference>
<dbReference type="InterPro" id="IPR007112">
    <property type="entry name" value="Expansin/allergen_DPBB_dom"/>
</dbReference>
<dbReference type="InterPro" id="IPR044206">
    <property type="entry name" value="EGC1/2"/>
</dbReference>
<evidence type="ECO:0000313" key="7">
    <source>
        <dbReference type="Proteomes" id="UP001459277"/>
    </source>
</evidence>
<dbReference type="Pfam" id="PF03330">
    <property type="entry name" value="DPBB_1"/>
    <property type="match status" value="2"/>
</dbReference>
<dbReference type="SUPFAM" id="SSF50685">
    <property type="entry name" value="Barwin-like endoglucanases"/>
    <property type="match status" value="2"/>
</dbReference>
<sequence length="228" mass="24283">MKMRVFLMVGIIAILISTATAIPGIATFYTQYVPSACYGNQSQGVMVAAASDTFWNGGAACGKYYNVRCTRDHNVTVKIVDHCPDCSSTINLSREAFAKIAKPMAGIVIDIDYHHLISVASAISGTATYYTVYTPSACYGYQDQGVMIAAASDALYENGAACGRMYKVRCTGPTNAGVPQPCRGEVTVKIVDRCPSPGCQATIDLSQEAFNIIADPAAGKINIDYTQV</sequence>
<dbReference type="GO" id="GO:0048046">
    <property type="term" value="C:apoplast"/>
    <property type="evidence" value="ECO:0007669"/>
    <property type="project" value="InterPro"/>
</dbReference>
<dbReference type="CDD" id="cd22269">
    <property type="entry name" value="DPBB_EG45-like"/>
    <property type="match status" value="2"/>
</dbReference>
<evidence type="ECO:0000256" key="2">
    <source>
        <dbReference type="ARBA" id="ARBA00022525"/>
    </source>
</evidence>
<dbReference type="GO" id="GO:0009627">
    <property type="term" value="P:systemic acquired resistance"/>
    <property type="evidence" value="ECO:0007669"/>
    <property type="project" value="InterPro"/>
</dbReference>
<evidence type="ECO:0000256" key="4">
    <source>
        <dbReference type="SAM" id="SignalP"/>
    </source>
</evidence>
<proteinExistence type="predicted"/>
<keyword evidence="2" id="KW-0964">Secreted</keyword>
<dbReference type="EMBL" id="JAZDWU010000001">
    <property type="protein sequence ID" value="KAL0013400.1"/>
    <property type="molecule type" value="Genomic_DNA"/>
</dbReference>
<evidence type="ECO:0000259" key="5">
    <source>
        <dbReference type="PROSITE" id="PS50842"/>
    </source>
</evidence>
<evidence type="ECO:0000256" key="3">
    <source>
        <dbReference type="ARBA" id="ARBA00022729"/>
    </source>
</evidence>
<dbReference type="InterPro" id="IPR009009">
    <property type="entry name" value="RlpA-like_DPBB"/>
</dbReference>
<dbReference type="InterPro" id="IPR036908">
    <property type="entry name" value="RlpA-like_sf"/>
</dbReference>
<dbReference type="PANTHER" id="PTHR47295:SF14">
    <property type="entry name" value="OS06G0688300 PROTEIN"/>
    <property type="match status" value="1"/>
</dbReference>
<accession>A0AAW2DVN5</accession>
<comment type="subcellular location">
    <subcellularLocation>
        <location evidence="1">Secreted</location>
    </subcellularLocation>
</comment>
<dbReference type="PANTHER" id="PTHR47295">
    <property type="entry name" value="EG45-LIKE DOMAIN CONTAINING PROTEIN 1-RELATED"/>
    <property type="match status" value="1"/>
</dbReference>
<dbReference type="FunFam" id="2.40.40.10:FF:000005">
    <property type="entry name" value="Barwin-related endoglucanase"/>
    <property type="match status" value="1"/>
</dbReference>
<name>A0AAW2DVN5_9ROSI</name>
<comment type="caution">
    <text evidence="6">The sequence shown here is derived from an EMBL/GenBank/DDBJ whole genome shotgun (WGS) entry which is preliminary data.</text>
</comment>
<evidence type="ECO:0000313" key="6">
    <source>
        <dbReference type="EMBL" id="KAL0013400.1"/>
    </source>
</evidence>
<feature type="chain" id="PRO_5043621052" description="Expansin-like EG45 domain-containing protein" evidence="4">
    <location>
        <begin position="22"/>
        <end position="228"/>
    </location>
</feature>
<dbReference type="PROSITE" id="PS50842">
    <property type="entry name" value="EXPANSIN_EG45"/>
    <property type="match status" value="2"/>
</dbReference>
<evidence type="ECO:0000256" key="1">
    <source>
        <dbReference type="ARBA" id="ARBA00004613"/>
    </source>
</evidence>